<dbReference type="Pfam" id="PF13669">
    <property type="entry name" value="Glyoxalase_4"/>
    <property type="match status" value="1"/>
</dbReference>
<dbReference type="PANTHER" id="PTHR43048">
    <property type="entry name" value="METHYLMALONYL-COA EPIMERASE"/>
    <property type="match status" value="1"/>
</dbReference>
<dbReference type="GO" id="GO:0004493">
    <property type="term" value="F:methylmalonyl-CoA epimerase activity"/>
    <property type="evidence" value="ECO:0007669"/>
    <property type="project" value="TreeGrafter"/>
</dbReference>
<sequence>MKLDHIGIAVKNLDEAVKFYRDVLKLELEGIEEVPEEKVRIAMFKVGDVHIELLEALSPDSAIAKFIEKKGEGIHHIALGVDNVDEVVKELKSKNVQLTYDEAKLVSKGTRKINFIHPKMTGGVLLEVVERLVKHE</sequence>
<protein>
    <submittedName>
        <fullName evidence="4">Methylmalonyl-CoA epimerase</fullName>
    </submittedName>
</protein>
<dbReference type="NCBIfam" id="TIGR03081">
    <property type="entry name" value="metmalonyl_epim"/>
    <property type="match status" value="1"/>
</dbReference>
<name>A0A2R7Y7U0_9CREN</name>
<evidence type="ECO:0000256" key="2">
    <source>
        <dbReference type="ARBA" id="ARBA00022723"/>
    </source>
</evidence>
<dbReference type="SUPFAM" id="SSF54593">
    <property type="entry name" value="Glyoxalase/Bleomycin resistance protein/Dihydroxybiphenyl dioxygenase"/>
    <property type="match status" value="1"/>
</dbReference>
<dbReference type="EMBL" id="NBVN01000002">
    <property type="protein sequence ID" value="PUA33536.1"/>
    <property type="molecule type" value="Genomic_DNA"/>
</dbReference>
<dbReference type="InterPro" id="IPR017515">
    <property type="entry name" value="MeMalonyl-CoA_epimerase"/>
</dbReference>
<dbReference type="Gene3D" id="3.10.180.10">
    <property type="entry name" value="2,3-Dihydroxybiphenyl 1,2-Dioxygenase, domain 1"/>
    <property type="match status" value="1"/>
</dbReference>
<dbReference type="PROSITE" id="PS51819">
    <property type="entry name" value="VOC"/>
    <property type="match status" value="1"/>
</dbReference>
<organism evidence="4 5">
    <name type="scientific">Zestosphaera tikiterensis</name>
    <dbReference type="NCBI Taxonomy" id="1973259"/>
    <lineage>
        <taxon>Archaea</taxon>
        <taxon>Thermoproteota</taxon>
        <taxon>Thermoprotei</taxon>
        <taxon>Desulfurococcales</taxon>
        <taxon>Desulfurococcaceae</taxon>
        <taxon>Zestosphaera</taxon>
    </lineage>
</organism>
<dbReference type="InterPro" id="IPR051785">
    <property type="entry name" value="MMCE/EMCE_epimerase"/>
</dbReference>
<dbReference type="PANTHER" id="PTHR43048:SF3">
    <property type="entry name" value="METHYLMALONYL-COA EPIMERASE, MITOCHONDRIAL"/>
    <property type="match status" value="1"/>
</dbReference>
<dbReference type="GO" id="GO:0046491">
    <property type="term" value="P:L-methylmalonyl-CoA metabolic process"/>
    <property type="evidence" value="ECO:0007669"/>
    <property type="project" value="TreeGrafter"/>
</dbReference>
<evidence type="ECO:0000259" key="3">
    <source>
        <dbReference type="PROSITE" id="PS51819"/>
    </source>
</evidence>
<gene>
    <name evidence="4" type="ORF">B7O98_03715</name>
</gene>
<dbReference type="GO" id="GO:0046872">
    <property type="term" value="F:metal ion binding"/>
    <property type="evidence" value="ECO:0007669"/>
    <property type="project" value="UniProtKB-KW"/>
</dbReference>
<accession>A0A2R7Y7U0</accession>
<comment type="similarity">
    <text evidence="1">Belongs to the methylmalonyl-CoA epimerase family.</text>
</comment>
<dbReference type="AlphaFoldDB" id="A0A2R7Y7U0"/>
<dbReference type="CDD" id="cd07249">
    <property type="entry name" value="MMCE"/>
    <property type="match status" value="1"/>
</dbReference>
<evidence type="ECO:0000313" key="5">
    <source>
        <dbReference type="Proteomes" id="UP000244093"/>
    </source>
</evidence>
<comment type="caution">
    <text evidence="4">The sequence shown here is derived from an EMBL/GenBank/DDBJ whole genome shotgun (WGS) entry which is preliminary data.</text>
</comment>
<evidence type="ECO:0000313" key="4">
    <source>
        <dbReference type="EMBL" id="PUA33536.1"/>
    </source>
</evidence>
<dbReference type="InterPro" id="IPR029068">
    <property type="entry name" value="Glyas_Bleomycin-R_OHBP_Dase"/>
</dbReference>
<dbReference type="Proteomes" id="UP000244093">
    <property type="component" value="Unassembled WGS sequence"/>
</dbReference>
<dbReference type="InterPro" id="IPR037523">
    <property type="entry name" value="VOC_core"/>
</dbReference>
<reference evidence="4 5" key="1">
    <citation type="journal article" date="2018" name="Syst. Appl. Microbiol.">
        <title>A new symbiotic nanoarchaeote (Candidatus Nanoclepta minutus) and its host (Zestosphaera tikiterensis gen. nov., sp. nov.) from a New Zealand hot spring.</title>
        <authorList>
            <person name="St John E."/>
            <person name="Liu Y."/>
            <person name="Podar M."/>
            <person name="Stott M.B."/>
            <person name="Meneghin J."/>
            <person name="Chen Z."/>
            <person name="Lagutin K."/>
            <person name="Mitchell K."/>
            <person name="Reysenbach A.L."/>
        </authorList>
    </citation>
    <scope>NUCLEOTIDE SEQUENCE [LARGE SCALE GENOMIC DNA]</scope>
    <source>
        <strain evidence="4">NZ3</strain>
    </source>
</reference>
<proteinExistence type="inferred from homology"/>
<keyword evidence="2" id="KW-0479">Metal-binding</keyword>
<evidence type="ECO:0000256" key="1">
    <source>
        <dbReference type="ARBA" id="ARBA00009308"/>
    </source>
</evidence>
<feature type="domain" description="VOC" evidence="3">
    <location>
        <begin position="2"/>
        <end position="131"/>
    </location>
</feature>